<feature type="compositionally biased region" description="Basic residues" evidence="6">
    <location>
        <begin position="1"/>
        <end position="16"/>
    </location>
</feature>
<evidence type="ECO:0000256" key="4">
    <source>
        <dbReference type="PROSITE-ProRule" id="PRU00134"/>
    </source>
</evidence>
<evidence type="ECO:0000256" key="1">
    <source>
        <dbReference type="ARBA" id="ARBA00022723"/>
    </source>
</evidence>
<dbReference type="PANTHER" id="PTHR28069:SF2">
    <property type="entry name" value="GH20023P"/>
    <property type="match status" value="1"/>
</dbReference>
<feature type="compositionally biased region" description="Basic residues" evidence="6">
    <location>
        <begin position="69"/>
        <end position="79"/>
    </location>
</feature>
<evidence type="ECO:0000256" key="3">
    <source>
        <dbReference type="ARBA" id="ARBA00022833"/>
    </source>
</evidence>
<evidence type="ECO:0000313" key="8">
    <source>
        <dbReference type="EMBL" id="CAH2251800.1"/>
    </source>
</evidence>
<evidence type="ECO:0000259" key="7">
    <source>
        <dbReference type="PROSITE" id="PS50865"/>
    </source>
</evidence>
<comment type="caution">
    <text evidence="8">The sequence shown here is derived from an EMBL/GenBank/DDBJ whole genome shotgun (WGS) entry which is preliminary data.</text>
</comment>
<feature type="region of interest" description="Disordered" evidence="6">
    <location>
        <begin position="522"/>
        <end position="547"/>
    </location>
</feature>
<feature type="compositionally biased region" description="Basic and acidic residues" evidence="6">
    <location>
        <begin position="243"/>
        <end position="253"/>
    </location>
</feature>
<dbReference type="SUPFAM" id="SSF144232">
    <property type="entry name" value="HIT/MYND zinc finger-like"/>
    <property type="match status" value="1"/>
</dbReference>
<dbReference type="EMBL" id="CAKXAJ010026031">
    <property type="protein sequence ID" value="CAH2251800.1"/>
    <property type="molecule type" value="Genomic_DNA"/>
</dbReference>
<keyword evidence="3" id="KW-0862">Zinc</keyword>
<feature type="compositionally biased region" description="Polar residues" evidence="6">
    <location>
        <begin position="531"/>
        <end position="541"/>
    </location>
</feature>
<sequence length="1328" mass="151782">MNNKKNKSRTRSKTTKKSQESDNLIEKLEDSEKVNLESLNTDETRVPDVVTETVTITDSCQSTNDVPKKPKRSKSKKKKDQLFENVLNKEENVEEDIKENSDNVENISQENSQISPCVRKNKKKAKKSEENLERVNLAFDECTDTEPNKEKCVKQEINESTANNDPILQKDDATPKKKKKKKHRHDSEKSDKYYPCTLAFQNLIETPIQPDKSNDRVEVQAIHNDIVTEDVIDFQESSPEQNQNKEIKPEESKIKKKNKKAKKNPPDEHILSETTISEKSILSFSGDNNLPSGSLESEKNYKETSPKPKAKIIKPVQKKRQTKSESESQKPSMDENIETNANDNNNNEISKPVTIIKNTEENKCHPDNDIIKENITSSKPVIYDNNMHIIERSQSQLIKLEINEPKDSSPFTNISENKQEGETAFKNQDDVGYVKVRTVKGKKKQNKNTLLPDTPETIKMKSQEIEKDLDMSCMENKNQTKSEQVEMHKSIIPDLIEYPRSTSQQFVDSNNKTFIQEITSTEEVKLDSSHDTPTPLIQGSGESPEANTRKETVLINVTEIVSQPTNKDKNVENVPISEKTDIKSKMIEVNRDMEELRRSIERSLAELTAMEKSDTEVDKEFEELFQSQTADKTSIEITEGKIDDLGDSIKIVENSRKSENMNKNLDSRSDDVKPILTDEDIKNTTLVSNAKTDDDTQNVPPVCPARRDKNKSKSKKKGKKEVVTTNISTPVFSGTQTATTEKDTTKKSEKSEQKSENTQEKGKQQASGCKQDSKSSQNCDTSLEPIENFEDALTSSVDDINNTFEIIAKDAIEPVVPLQYHNNPKINIISPAEDNNERKHQNPITLPKNLLSHPNIPAPSNDKGFNKEKFNPPNTIQAKVKIKDLVEIEMATNNKSKMNDKKELKKESNGVDLTYAMKTNEDLIYKYSFRRVFLQSRCHVCKKDLVQRVPCKFCSLVFYCSQKHKDEDWSHHQSLCFAVSTIAHLREQKHIYADAQNILGHDYRVLRMQTILSCEKILNRKLVPWEQEALLYPRMCGDIKCRQWRQEQLKDCAGCGQISFCNDHPEHLPSSHQRWCKSYALYQKMVNYQLTKGRLEPPLPTRVLNHYKIPGKLNEVLGSMYKEKIDMDDIQYAALTQIATAPLTTAYSHQLYSSKMNSSYANGAEKNSTFTIHLVGIELPFEADSLNKWEKFFLHLRSDVQDLRVVMVGPDINSSKLPLDLLGKIKLCENCRTNKRRVLFDFHESYQDYYLNDGFVTPDIVCAFNPNIHRSSANNINTWPTTINFILKQRVPFVLTSYSIEELRRDLGRNIAQSQAVDDGESYAQGIK</sequence>
<organism evidence="8 9">
    <name type="scientific">Pararge aegeria aegeria</name>
    <dbReference type="NCBI Taxonomy" id="348720"/>
    <lineage>
        <taxon>Eukaryota</taxon>
        <taxon>Metazoa</taxon>
        <taxon>Ecdysozoa</taxon>
        <taxon>Arthropoda</taxon>
        <taxon>Hexapoda</taxon>
        <taxon>Insecta</taxon>
        <taxon>Pterygota</taxon>
        <taxon>Neoptera</taxon>
        <taxon>Endopterygota</taxon>
        <taxon>Lepidoptera</taxon>
        <taxon>Glossata</taxon>
        <taxon>Ditrysia</taxon>
        <taxon>Papilionoidea</taxon>
        <taxon>Nymphalidae</taxon>
        <taxon>Satyrinae</taxon>
        <taxon>Satyrini</taxon>
        <taxon>Parargina</taxon>
        <taxon>Pararge</taxon>
    </lineage>
</organism>
<dbReference type="Proteomes" id="UP000838756">
    <property type="component" value="Unassembled WGS sequence"/>
</dbReference>
<feature type="compositionally biased region" description="Polar residues" evidence="6">
    <location>
        <begin position="103"/>
        <end position="115"/>
    </location>
</feature>
<accession>A0A8S4S941</accession>
<dbReference type="InterPro" id="IPR046824">
    <property type="entry name" value="Mss51-like_C"/>
</dbReference>
<feature type="region of interest" description="Disordered" evidence="6">
    <location>
        <begin position="686"/>
        <end position="781"/>
    </location>
</feature>
<keyword evidence="9" id="KW-1185">Reference proteome</keyword>
<feature type="region of interest" description="Disordered" evidence="6">
    <location>
        <begin position="1"/>
        <end position="30"/>
    </location>
</feature>
<dbReference type="PROSITE" id="PS01360">
    <property type="entry name" value="ZF_MYND_1"/>
    <property type="match status" value="1"/>
</dbReference>
<feature type="region of interest" description="Disordered" evidence="6">
    <location>
        <begin position="58"/>
        <end position="193"/>
    </location>
</feature>
<evidence type="ECO:0000256" key="5">
    <source>
        <dbReference type="SAM" id="Coils"/>
    </source>
</evidence>
<keyword evidence="1" id="KW-0479">Metal-binding</keyword>
<feature type="compositionally biased region" description="Polar residues" evidence="6">
    <location>
        <begin position="272"/>
        <end position="295"/>
    </location>
</feature>
<keyword evidence="5" id="KW-0175">Coiled coil</keyword>
<dbReference type="PROSITE" id="PS50865">
    <property type="entry name" value="ZF_MYND_2"/>
    <property type="match status" value="1"/>
</dbReference>
<feature type="compositionally biased region" description="Basic and acidic residues" evidence="6">
    <location>
        <begin position="17"/>
        <end position="30"/>
    </location>
</feature>
<feature type="compositionally biased region" description="Polar residues" evidence="6">
    <location>
        <begin position="723"/>
        <end position="734"/>
    </location>
</feature>
<feature type="compositionally biased region" description="Basic residues" evidence="6">
    <location>
        <begin position="308"/>
        <end position="321"/>
    </location>
</feature>
<keyword evidence="2 4" id="KW-0863">Zinc-finger</keyword>
<dbReference type="Gene3D" id="6.10.140.2220">
    <property type="match status" value="1"/>
</dbReference>
<feature type="compositionally biased region" description="Basic and acidic residues" evidence="6">
    <location>
        <begin position="296"/>
        <end position="306"/>
    </location>
</feature>
<dbReference type="OrthoDB" id="5282002at2759"/>
<feature type="compositionally biased region" description="Basic and acidic residues" evidence="6">
    <location>
        <begin position="146"/>
        <end position="157"/>
    </location>
</feature>
<gene>
    <name evidence="8" type="primary">jg13781</name>
    <name evidence="8" type="ORF">PAEG_LOCUS22286</name>
</gene>
<feature type="compositionally biased region" description="Basic and acidic residues" evidence="6">
    <location>
        <begin position="740"/>
        <end position="763"/>
    </location>
</feature>
<feature type="region of interest" description="Disordered" evidence="6">
    <location>
        <begin position="230"/>
        <end position="349"/>
    </location>
</feature>
<evidence type="ECO:0000256" key="2">
    <source>
        <dbReference type="ARBA" id="ARBA00022771"/>
    </source>
</evidence>
<dbReference type="Pfam" id="PF20179">
    <property type="entry name" value="MSS51_C"/>
    <property type="match status" value="1"/>
</dbReference>
<reference evidence="8" key="1">
    <citation type="submission" date="2022-03" db="EMBL/GenBank/DDBJ databases">
        <authorList>
            <person name="Lindestad O."/>
        </authorList>
    </citation>
    <scope>NUCLEOTIDE SEQUENCE</scope>
</reference>
<feature type="compositionally biased region" description="Basic residues" evidence="6">
    <location>
        <begin position="254"/>
        <end position="263"/>
    </location>
</feature>
<feature type="compositionally biased region" description="Polar residues" evidence="6">
    <location>
        <begin position="764"/>
        <end position="781"/>
    </location>
</feature>
<feature type="coiled-coil region" evidence="5">
    <location>
        <begin position="579"/>
        <end position="613"/>
    </location>
</feature>
<dbReference type="GO" id="GO:0008270">
    <property type="term" value="F:zinc ion binding"/>
    <property type="evidence" value="ECO:0007669"/>
    <property type="project" value="UniProtKB-KW"/>
</dbReference>
<feature type="compositionally biased region" description="Basic residues" evidence="6">
    <location>
        <begin position="708"/>
        <end position="719"/>
    </location>
</feature>
<dbReference type="Pfam" id="PF01753">
    <property type="entry name" value="zf-MYND"/>
    <property type="match status" value="1"/>
</dbReference>
<feature type="compositionally biased region" description="Low complexity" evidence="6">
    <location>
        <begin position="338"/>
        <end position="349"/>
    </location>
</feature>
<evidence type="ECO:0000256" key="6">
    <source>
        <dbReference type="SAM" id="MobiDB-lite"/>
    </source>
</evidence>
<feature type="domain" description="MYND-type" evidence="7">
    <location>
        <begin position="938"/>
        <end position="976"/>
    </location>
</feature>
<dbReference type="PANTHER" id="PTHR28069">
    <property type="entry name" value="GH20023P"/>
    <property type="match status" value="1"/>
</dbReference>
<dbReference type="InterPro" id="IPR002893">
    <property type="entry name" value="Znf_MYND"/>
</dbReference>
<proteinExistence type="predicted"/>
<protein>
    <submittedName>
        <fullName evidence="8">Jg13781 protein</fullName>
    </submittedName>
</protein>
<name>A0A8S4S941_9NEOP</name>
<evidence type="ECO:0000313" key="9">
    <source>
        <dbReference type="Proteomes" id="UP000838756"/>
    </source>
</evidence>